<dbReference type="InterPro" id="IPR045137">
    <property type="entry name" value="RBM26/27"/>
</dbReference>
<feature type="region of interest" description="Disordered" evidence="4">
    <location>
        <begin position="269"/>
        <end position="309"/>
    </location>
</feature>
<dbReference type="EMBL" id="SPLM01000111">
    <property type="protein sequence ID" value="TMW58372.1"/>
    <property type="molecule type" value="Genomic_DNA"/>
</dbReference>
<evidence type="ECO:0000256" key="3">
    <source>
        <dbReference type="SAM" id="Coils"/>
    </source>
</evidence>
<dbReference type="OrthoDB" id="443401at2759"/>
<feature type="compositionally biased region" description="Polar residues" evidence="4">
    <location>
        <begin position="682"/>
        <end position="703"/>
    </location>
</feature>
<dbReference type="Pfam" id="PF01480">
    <property type="entry name" value="PWI"/>
    <property type="match status" value="1"/>
</dbReference>
<reference evidence="6" key="1">
    <citation type="submission" date="2019-03" db="EMBL/GenBank/DDBJ databases">
        <title>Long read genome sequence of the mycoparasitic Pythium oligandrum ATCC 38472 isolated from sugarbeet rhizosphere.</title>
        <authorList>
            <person name="Gaulin E."/>
        </authorList>
    </citation>
    <scope>NUCLEOTIDE SEQUENCE</scope>
    <source>
        <strain evidence="6">ATCC 38472_TT</strain>
    </source>
</reference>
<keyword evidence="3" id="KW-0175">Coiled coil</keyword>
<feature type="domain" description="RRM" evidence="5">
    <location>
        <begin position="591"/>
        <end position="663"/>
    </location>
</feature>
<keyword evidence="1 2" id="KW-0694">RNA-binding</keyword>
<evidence type="ECO:0000313" key="6">
    <source>
        <dbReference type="EMBL" id="TMW58372.1"/>
    </source>
</evidence>
<dbReference type="SUPFAM" id="SSF54928">
    <property type="entry name" value="RNA-binding domain, RBD"/>
    <property type="match status" value="1"/>
</dbReference>
<feature type="domain" description="RRM" evidence="5">
    <location>
        <begin position="312"/>
        <end position="384"/>
    </location>
</feature>
<comment type="caution">
    <text evidence="6">The sequence shown here is derived from an EMBL/GenBank/DDBJ whole genome shotgun (WGS) entry which is preliminary data.</text>
</comment>
<feature type="region of interest" description="Disordered" evidence="4">
    <location>
        <begin position="107"/>
        <end position="208"/>
    </location>
</feature>
<dbReference type="Proteomes" id="UP000794436">
    <property type="component" value="Unassembled WGS sequence"/>
</dbReference>
<feature type="compositionally biased region" description="Basic and acidic residues" evidence="4">
    <location>
        <begin position="152"/>
        <end position="204"/>
    </location>
</feature>
<dbReference type="InterPro" id="IPR012677">
    <property type="entry name" value="Nucleotide-bd_a/b_plait_sf"/>
</dbReference>
<dbReference type="InterPro" id="IPR002483">
    <property type="entry name" value="PWI_dom"/>
</dbReference>
<dbReference type="Gene3D" id="1.20.1390.10">
    <property type="entry name" value="PWI domain"/>
    <property type="match status" value="1"/>
</dbReference>
<sequence length="703" mass="77764">MWLCKWKADSHGVVGSRRRRQATTATRKYLTMDTESKELMREWLVRSLEPVCDADPEVLSKYVLALVQNNPHKEGLQETCITKLEEFLGDETTPFVARLFRALETGEYRNEEGQEQEAQASTGQDDRDDSSRRRSRTGSDDDDEHRRFNKRRRDDEYSRDYSPREGGRREGYGGRDGGRGARGPREWDREGRERGYPMDRRRNYPPEWGMPPQGMGMWPPHPHFPPPRGGFPPHPMGDFDPNTYNPENPGMMPPPHMMMPRGPFYPYGGRGGRGRGGYHGGRGAGGPKTDGEGASPGEANGAATPAPVGARTTLRVTNVDPKYVNMTKLSLHFSKFGNVVNVQMRPNYRCAYVQYTTEEEAKKAFHSPIPVCNNRFIEVKWAKYDAKDPQGAPSEETEEGKSAAGEDGKTTDGESKTEEDQSAVDTTPEKEMTPDELRAAALEKGRKVLEEKRELLEKQRQLMKQKEELLKRQLAQQKELLERMSQNPASVSAAEKRELLTKITSLSEELKALQPRRDDQNKLTGLKAELSALEAEAASTGAPYGGRGPARGGGRWTPTGGRGFYRGGRGGRGGGRSPYGHYSNALDNRTTIVKVENLPEEARDPSVLEQHFGSFGAVERVVVDASAPDQGYIKFQDRYSGQTAMTRGGVYGETQLQLSWVEAQDAPAGLANSDSGAAPASESIQASDANTANGESTEVSASA</sequence>
<feature type="region of interest" description="Disordered" evidence="4">
    <location>
        <begin position="667"/>
        <end position="703"/>
    </location>
</feature>
<proteinExistence type="predicted"/>
<accession>A0A8K1C879</accession>
<feature type="compositionally biased region" description="Basic and acidic residues" evidence="4">
    <location>
        <begin position="399"/>
        <end position="419"/>
    </location>
</feature>
<dbReference type="FunFam" id="3.30.70.330:FF:002286">
    <property type="match status" value="1"/>
</dbReference>
<dbReference type="Gene3D" id="3.30.70.330">
    <property type="match status" value="2"/>
</dbReference>
<dbReference type="PANTHER" id="PTHR14398:SF0">
    <property type="entry name" value="ZINC FINGER PROTEIN SWM"/>
    <property type="match status" value="1"/>
</dbReference>
<dbReference type="PROSITE" id="PS50102">
    <property type="entry name" value="RRM"/>
    <property type="match status" value="2"/>
</dbReference>
<evidence type="ECO:0000256" key="1">
    <source>
        <dbReference type="ARBA" id="ARBA00022884"/>
    </source>
</evidence>
<feature type="region of interest" description="Disordered" evidence="4">
    <location>
        <begin position="387"/>
        <end position="435"/>
    </location>
</feature>
<evidence type="ECO:0000259" key="5">
    <source>
        <dbReference type="PROSITE" id="PS50102"/>
    </source>
</evidence>
<name>A0A8K1C879_PYTOL</name>
<dbReference type="CDD" id="cd12257">
    <property type="entry name" value="RRM1_RBM26_like"/>
    <property type="match status" value="1"/>
</dbReference>
<evidence type="ECO:0000256" key="2">
    <source>
        <dbReference type="PROSITE-ProRule" id="PRU00176"/>
    </source>
</evidence>
<dbReference type="InterPro" id="IPR000504">
    <property type="entry name" value="RRM_dom"/>
</dbReference>
<feature type="region of interest" description="Disordered" evidence="4">
    <location>
        <begin position="534"/>
        <end position="584"/>
    </location>
</feature>
<dbReference type="GO" id="GO:0005634">
    <property type="term" value="C:nucleus"/>
    <property type="evidence" value="ECO:0007669"/>
    <property type="project" value="TreeGrafter"/>
</dbReference>
<dbReference type="Pfam" id="PF00076">
    <property type="entry name" value="RRM_1"/>
    <property type="match status" value="1"/>
</dbReference>
<dbReference type="GO" id="GO:0003723">
    <property type="term" value="F:RNA binding"/>
    <property type="evidence" value="ECO:0007669"/>
    <property type="project" value="UniProtKB-UniRule"/>
</dbReference>
<feature type="compositionally biased region" description="Gly residues" evidence="4">
    <location>
        <begin position="269"/>
        <end position="288"/>
    </location>
</feature>
<gene>
    <name evidence="6" type="ORF">Poli38472_009931</name>
</gene>
<evidence type="ECO:0000256" key="4">
    <source>
        <dbReference type="SAM" id="MobiDB-lite"/>
    </source>
</evidence>
<evidence type="ECO:0000313" key="7">
    <source>
        <dbReference type="Proteomes" id="UP000794436"/>
    </source>
</evidence>
<dbReference type="AlphaFoldDB" id="A0A8K1C879"/>
<dbReference type="InterPro" id="IPR035979">
    <property type="entry name" value="RBD_domain_sf"/>
</dbReference>
<feature type="coiled-coil region" evidence="3">
    <location>
        <begin position="439"/>
        <end position="487"/>
    </location>
</feature>
<protein>
    <recommendedName>
        <fullName evidence="5">RRM domain-containing protein</fullName>
    </recommendedName>
</protein>
<dbReference type="SMART" id="SM00360">
    <property type="entry name" value="RRM"/>
    <property type="match status" value="2"/>
</dbReference>
<keyword evidence="7" id="KW-1185">Reference proteome</keyword>
<dbReference type="PANTHER" id="PTHR14398">
    <property type="entry name" value="RNA RECOGNITION RRM/RNP DOMAIN"/>
    <property type="match status" value="1"/>
</dbReference>
<organism evidence="6 7">
    <name type="scientific">Pythium oligandrum</name>
    <name type="common">Mycoparasitic fungus</name>
    <dbReference type="NCBI Taxonomy" id="41045"/>
    <lineage>
        <taxon>Eukaryota</taxon>
        <taxon>Sar</taxon>
        <taxon>Stramenopiles</taxon>
        <taxon>Oomycota</taxon>
        <taxon>Peronosporomycetes</taxon>
        <taxon>Pythiales</taxon>
        <taxon>Pythiaceae</taxon>
        <taxon>Pythium</taxon>
    </lineage>
</organism>
<feature type="compositionally biased region" description="Gly residues" evidence="4">
    <location>
        <begin position="543"/>
        <end position="577"/>
    </location>
</feature>